<keyword evidence="3" id="KW-0010">Activator</keyword>
<gene>
    <name evidence="8" type="ORF">A5844_000109</name>
</gene>
<dbReference type="Pfam" id="PF00072">
    <property type="entry name" value="Response_reg"/>
    <property type="match status" value="1"/>
</dbReference>
<dbReference type="GO" id="GO:0003677">
    <property type="term" value="F:DNA binding"/>
    <property type="evidence" value="ECO:0007669"/>
    <property type="project" value="InterPro"/>
</dbReference>
<dbReference type="RefSeq" id="WP_086283124.1">
    <property type="nucleotide sequence ID" value="NZ_NGMO01000001.1"/>
</dbReference>
<dbReference type="PROSITE" id="PS50110">
    <property type="entry name" value="RESPONSE_REGULATORY"/>
    <property type="match status" value="1"/>
</dbReference>
<dbReference type="Pfam" id="PF04397">
    <property type="entry name" value="LytTR"/>
    <property type="match status" value="1"/>
</dbReference>
<protein>
    <recommendedName>
        <fullName evidence="10">DNA-binding response regulator</fullName>
    </recommendedName>
</protein>
<dbReference type="Gene3D" id="3.40.50.2300">
    <property type="match status" value="1"/>
</dbReference>
<reference evidence="8 9" key="1">
    <citation type="submission" date="2017-05" db="EMBL/GenBank/DDBJ databases">
        <title>The Genome Sequence of Enterococcus sp. 10A9_DIV0425.</title>
        <authorList>
            <consortium name="The Broad Institute Genomics Platform"/>
            <consortium name="The Broad Institute Genomic Center for Infectious Diseases"/>
            <person name="Earl A."/>
            <person name="Manson A."/>
            <person name="Schwartman J."/>
            <person name="Gilmore M."/>
            <person name="Abouelleil A."/>
            <person name="Cao P."/>
            <person name="Chapman S."/>
            <person name="Cusick C."/>
            <person name="Shea T."/>
            <person name="Young S."/>
            <person name="Neafsey D."/>
            <person name="Nusbaum C."/>
            <person name="Birren B."/>
        </authorList>
    </citation>
    <scope>NUCLEOTIDE SEQUENCE [LARGE SCALE GENOMIC DNA]</scope>
    <source>
        <strain evidence="8 9">10A9_DIV0425</strain>
    </source>
</reference>
<keyword evidence="1" id="KW-0963">Cytoplasm</keyword>
<dbReference type="EMBL" id="NGMO01000001">
    <property type="protein sequence ID" value="OTP11895.1"/>
    <property type="molecule type" value="Genomic_DNA"/>
</dbReference>
<keyword evidence="2" id="KW-0902">Two-component regulatory system</keyword>
<comment type="caution">
    <text evidence="8">The sequence shown here is derived from an EMBL/GenBank/DDBJ whole genome shotgun (WGS) entry which is preliminary data.</text>
</comment>
<evidence type="ECO:0000256" key="5">
    <source>
        <dbReference type="PROSITE-ProRule" id="PRU00169"/>
    </source>
</evidence>
<evidence type="ECO:0008006" key="10">
    <source>
        <dbReference type="Google" id="ProtNLM"/>
    </source>
</evidence>
<name>A0A2C9XNW6_9ENTE</name>
<dbReference type="STRING" id="1987383.A5844_000109"/>
<feature type="domain" description="HTH LytTR-type" evidence="7">
    <location>
        <begin position="143"/>
        <end position="244"/>
    </location>
</feature>
<dbReference type="PANTHER" id="PTHR37299">
    <property type="entry name" value="TRANSCRIPTIONAL REGULATOR-RELATED"/>
    <property type="match status" value="1"/>
</dbReference>
<dbReference type="InterPro" id="IPR007492">
    <property type="entry name" value="LytTR_DNA-bd_dom"/>
</dbReference>
<evidence type="ECO:0000256" key="3">
    <source>
        <dbReference type="ARBA" id="ARBA00023159"/>
    </source>
</evidence>
<dbReference type="SUPFAM" id="SSF52172">
    <property type="entry name" value="CheY-like"/>
    <property type="match status" value="1"/>
</dbReference>
<sequence length="254" mass="29681">MLKVFVCDDEAVHRNRITKIIKNYLLMMDYDIEFQFATENPQDILAYISVNKTEGVYFLDIDLKAEMNGVELGKKIREYDPTAKIIFVTTYTDFVYLTFLYKVEALDYIIKDNEDQLRSKIIACIDIAIERYLNTALSTREQIWLKSGPIDVKLYVDEILFFSSSPIPHKLIVHLDNRMIEFSGKIKEVEKLSHLFCRCHQSFVVNLANVSEINKKERVVIMRNGAQCLVSTRYLKKLITQFESSNEEQKSTFD</sequence>
<dbReference type="CDD" id="cd17533">
    <property type="entry name" value="REC_LytTR_AgrA-like"/>
    <property type="match status" value="1"/>
</dbReference>
<proteinExistence type="predicted"/>
<evidence type="ECO:0000313" key="8">
    <source>
        <dbReference type="EMBL" id="OTP11895.1"/>
    </source>
</evidence>
<dbReference type="PANTHER" id="PTHR37299:SF3">
    <property type="entry name" value="STAGE 0 SPORULATION PROTEIN A HOMOLOG"/>
    <property type="match status" value="1"/>
</dbReference>
<organism evidence="8 9">
    <name type="scientific">Candidatus Enterococcus wittei</name>
    <dbReference type="NCBI Taxonomy" id="1987383"/>
    <lineage>
        <taxon>Bacteria</taxon>
        <taxon>Bacillati</taxon>
        <taxon>Bacillota</taxon>
        <taxon>Bacilli</taxon>
        <taxon>Lactobacillales</taxon>
        <taxon>Enterococcaceae</taxon>
        <taxon>Enterococcus</taxon>
    </lineage>
</organism>
<dbReference type="Proteomes" id="UP000194933">
    <property type="component" value="Unassembled WGS sequence"/>
</dbReference>
<dbReference type="InterPro" id="IPR046947">
    <property type="entry name" value="LytR-like"/>
</dbReference>
<keyword evidence="9" id="KW-1185">Reference proteome</keyword>
<dbReference type="PROSITE" id="PS50930">
    <property type="entry name" value="HTH_LYTTR"/>
    <property type="match status" value="1"/>
</dbReference>
<evidence type="ECO:0000256" key="2">
    <source>
        <dbReference type="ARBA" id="ARBA00023012"/>
    </source>
</evidence>
<evidence type="ECO:0000259" key="6">
    <source>
        <dbReference type="PROSITE" id="PS50110"/>
    </source>
</evidence>
<dbReference type="SMART" id="SM00850">
    <property type="entry name" value="LytTR"/>
    <property type="match status" value="1"/>
</dbReference>
<evidence type="ECO:0000256" key="1">
    <source>
        <dbReference type="ARBA" id="ARBA00022490"/>
    </source>
</evidence>
<evidence type="ECO:0000259" key="7">
    <source>
        <dbReference type="PROSITE" id="PS50930"/>
    </source>
</evidence>
<dbReference type="Gene3D" id="2.40.50.1020">
    <property type="entry name" value="LytTr DNA-binding domain"/>
    <property type="match status" value="1"/>
</dbReference>
<evidence type="ECO:0000313" key="9">
    <source>
        <dbReference type="Proteomes" id="UP000194933"/>
    </source>
</evidence>
<dbReference type="GO" id="GO:0000156">
    <property type="term" value="F:phosphorelay response regulator activity"/>
    <property type="evidence" value="ECO:0007669"/>
    <property type="project" value="InterPro"/>
</dbReference>
<feature type="domain" description="Response regulatory" evidence="6">
    <location>
        <begin position="3"/>
        <end position="126"/>
    </location>
</feature>
<dbReference type="AlphaFoldDB" id="A0A2C9XNW6"/>
<dbReference type="InterPro" id="IPR011006">
    <property type="entry name" value="CheY-like_superfamily"/>
</dbReference>
<keyword evidence="5" id="KW-0597">Phosphoprotein</keyword>
<comment type="function">
    <text evidence="4">Required for high-level post-exponential phase expression of a series of secreted proteins.</text>
</comment>
<dbReference type="SMART" id="SM00448">
    <property type="entry name" value="REC"/>
    <property type="match status" value="1"/>
</dbReference>
<dbReference type="InterPro" id="IPR001789">
    <property type="entry name" value="Sig_transdc_resp-reg_receiver"/>
</dbReference>
<accession>A0A2C9XNW6</accession>
<feature type="modified residue" description="4-aspartylphosphate" evidence="5">
    <location>
        <position position="60"/>
    </location>
</feature>
<evidence type="ECO:0000256" key="4">
    <source>
        <dbReference type="ARBA" id="ARBA00037164"/>
    </source>
</evidence>